<accession>I5B604</accession>
<dbReference type="AlphaFoldDB" id="I5B604"/>
<name>I5B604_9BACT</name>
<evidence type="ECO:0000313" key="1">
    <source>
        <dbReference type="EMBL" id="EIM64917.1"/>
    </source>
</evidence>
<reference evidence="1 2" key="1">
    <citation type="submission" date="2011-09" db="EMBL/GenBank/DDBJ databases">
        <authorList>
            <consortium name="US DOE Joint Genome Institute (JGI-PGF)"/>
            <person name="Lucas S."/>
            <person name="Han J."/>
            <person name="Lapidus A."/>
            <person name="Cheng J.-F."/>
            <person name="Goodwin L."/>
            <person name="Pitluck S."/>
            <person name="Peters L."/>
            <person name="Land M.L."/>
            <person name="Hauser L."/>
            <person name="Orellana R."/>
            <person name="Lovley D."/>
            <person name="Woyke T.J."/>
        </authorList>
    </citation>
    <scope>NUCLEOTIDE SEQUENCE [LARGE SCALE GENOMIC DNA]</scope>
    <source>
        <strain evidence="1 2">2ac9</strain>
    </source>
</reference>
<reference evidence="1 2" key="2">
    <citation type="submission" date="2012-02" db="EMBL/GenBank/DDBJ databases">
        <title>Improved High-Quality Draft sequence of Desulfobacter postgatei 2ac9.</title>
        <authorList>
            <consortium name="US DOE Joint Genome Institute"/>
            <person name="Lucas S."/>
            <person name="Han J."/>
            <person name="Lapidus A."/>
            <person name="Cheng J.-F."/>
            <person name="Goodwin L."/>
            <person name="Pitluck S."/>
            <person name="Peters L."/>
            <person name="Ovchinnikova G."/>
            <person name="Held B."/>
            <person name="Detter J.C."/>
            <person name="Han C."/>
            <person name="Tapia R."/>
            <person name="Land M."/>
            <person name="Hauser L."/>
            <person name="Kyrpides N."/>
            <person name="Ivanova N."/>
            <person name="Pagani I."/>
            <person name="Orellana R."/>
            <person name="Lovley D."/>
            <person name="Woyke T."/>
        </authorList>
    </citation>
    <scope>NUCLEOTIDE SEQUENCE [LARGE SCALE GENOMIC DNA]</scope>
    <source>
        <strain evidence="1 2">2ac9</strain>
    </source>
</reference>
<dbReference type="Proteomes" id="UP000005778">
    <property type="component" value="Chromosome"/>
</dbReference>
<keyword evidence="2" id="KW-1185">Reference proteome</keyword>
<proteinExistence type="predicted"/>
<protein>
    <submittedName>
        <fullName evidence="1">Uncharacterized protein</fullName>
    </submittedName>
</protein>
<gene>
    <name evidence="1" type="ORF">DespoDRAFT_03121</name>
</gene>
<organism evidence="1 2">
    <name type="scientific">Desulfobacter postgatei 2ac9</name>
    <dbReference type="NCBI Taxonomy" id="879212"/>
    <lineage>
        <taxon>Bacteria</taxon>
        <taxon>Pseudomonadati</taxon>
        <taxon>Thermodesulfobacteriota</taxon>
        <taxon>Desulfobacteria</taxon>
        <taxon>Desulfobacterales</taxon>
        <taxon>Desulfobacteraceae</taxon>
        <taxon>Desulfobacter</taxon>
    </lineage>
</organism>
<evidence type="ECO:0000313" key="2">
    <source>
        <dbReference type="Proteomes" id="UP000005778"/>
    </source>
</evidence>
<dbReference type="EMBL" id="CM001488">
    <property type="protein sequence ID" value="EIM64917.1"/>
    <property type="molecule type" value="Genomic_DNA"/>
</dbReference>
<sequence length="90" mass="10303">MVIFGVTNTKNTKLCPMQKPPVDFVFYFVDAKNFCCAFTALFIGIINTDNAFGDTIYFENNFETEVEQMLPSNFRMAKHPGKCCFYTVLC</sequence>
<dbReference type="HOGENOM" id="CLU_2436023_0_0_7"/>